<gene>
    <name evidence="2" type="ORF">IQ251_11590</name>
</gene>
<name>A0A929G085_9PSEU</name>
<organism evidence="2 3">
    <name type="scientific">Saccharopolyspora montiporae</name>
    <dbReference type="NCBI Taxonomy" id="2781240"/>
    <lineage>
        <taxon>Bacteria</taxon>
        <taxon>Bacillati</taxon>
        <taxon>Actinomycetota</taxon>
        <taxon>Actinomycetes</taxon>
        <taxon>Pseudonocardiales</taxon>
        <taxon>Pseudonocardiaceae</taxon>
        <taxon>Saccharopolyspora</taxon>
    </lineage>
</organism>
<dbReference type="EMBL" id="JADEYC010000018">
    <property type="protein sequence ID" value="MBE9375084.1"/>
    <property type="molecule type" value="Genomic_DNA"/>
</dbReference>
<dbReference type="Proteomes" id="UP000598360">
    <property type="component" value="Unassembled WGS sequence"/>
</dbReference>
<proteinExistence type="predicted"/>
<feature type="transmembrane region" description="Helical" evidence="1">
    <location>
        <begin position="350"/>
        <end position="370"/>
    </location>
</feature>
<feature type="transmembrane region" description="Helical" evidence="1">
    <location>
        <begin position="310"/>
        <end position="330"/>
    </location>
</feature>
<evidence type="ECO:0000313" key="2">
    <source>
        <dbReference type="EMBL" id="MBE9375084.1"/>
    </source>
</evidence>
<feature type="transmembrane region" description="Helical" evidence="1">
    <location>
        <begin position="545"/>
        <end position="565"/>
    </location>
</feature>
<keyword evidence="3" id="KW-1185">Reference proteome</keyword>
<feature type="transmembrane region" description="Helical" evidence="1">
    <location>
        <begin position="410"/>
        <end position="430"/>
    </location>
</feature>
<comment type="caution">
    <text evidence="2">The sequence shown here is derived from an EMBL/GenBank/DDBJ whole genome shotgun (WGS) entry which is preliminary data.</text>
</comment>
<keyword evidence="1" id="KW-0812">Transmembrane</keyword>
<feature type="transmembrane region" description="Helical" evidence="1">
    <location>
        <begin position="242"/>
        <end position="263"/>
    </location>
</feature>
<feature type="transmembrane region" description="Helical" evidence="1">
    <location>
        <begin position="60"/>
        <end position="80"/>
    </location>
</feature>
<feature type="transmembrane region" description="Helical" evidence="1">
    <location>
        <begin position="269"/>
        <end position="289"/>
    </location>
</feature>
<feature type="transmembrane region" description="Helical" evidence="1">
    <location>
        <begin position="377"/>
        <end position="404"/>
    </location>
</feature>
<feature type="transmembrane region" description="Helical" evidence="1">
    <location>
        <begin position="450"/>
        <end position="468"/>
    </location>
</feature>
<evidence type="ECO:0000313" key="3">
    <source>
        <dbReference type="Proteomes" id="UP000598360"/>
    </source>
</evidence>
<feature type="transmembrane region" description="Helical" evidence="1">
    <location>
        <begin position="515"/>
        <end position="533"/>
    </location>
</feature>
<feature type="transmembrane region" description="Helical" evidence="1">
    <location>
        <begin position="134"/>
        <end position="152"/>
    </location>
</feature>
<feature type="transmembrane region" description="Helical" evidence="1">
    <location>
        <begin position="172"/>
        <end position="190"/>
    </location>
</feature>
<keyword evidence="1" id="KW-1133">Transmembrane helix</keyword>
<protein>
    <submittedName>
        <fullName evidence="2">Uncharacterized protein</fullName>
    </submittedName>
</protein>
<feature type="transmembrane region" description="Helical" evidence="1">
    <location>
        <begin position="26"/>
        <end position="48"/>
    </location>
</feature>
<reference evidence="2" key="1">
    <citation type="submission" date="2020-10" db="EMBL/GenBank/DDBJ databases">
        <title>Diversity and distribution of actinomycetes associated with coral in the coast of Hainan.</title>
        <authorList>
            <person name="Li F."/>
        </authorList>
    </citation>
    <scope>NUCLEOTIDE SEQUENCE</scope>
    <source>
        <strain evidence="2">HNM0983</strain>
    </source>
</reference>
<keyword evidence="1" id="KW-0472">Membrane</keyword>
<feature type="transmembrane region" description="Helical" evidence="1">
    <location>
        <begin position="210"/>
        <end position="230"/>
    </location>
</feature>
<dbReference type="AlphaFoldDB" id="A0A929G085"/>
<accession>A0A929G085</accession>
<evidence type="ECO:0000256" key="1">
    <source>
        <dbReference type="SAM" id="Phobius"/>
    </source>
</evidence>
<sequence length="569" mass="55287">MTARSDLTPGANPGAALQQPAPARPALLPAAIGVSAAGGLLTGLGPLIGLVSPGASAAFTAWPLLLVLALLPAAAATALLRTGSPTTAAALLVGPAVLAPGRAALDVQLIVDAGLAARPELLRVATLSPTSPGAGSWLLLTGHLAGLLAGLLAVRGMRTGERGESGAHRQGLLAVVLCTGIIGGVGMLMAPFVSDDPYLLARAAADAPAAVLVGALLLAVGVPAAGGVLAGSDDADFARGGLLGLAAALAAVAVPPLAAVAALGQLRLGWGPVLGVLAALVLAGLAVPAGRGAPAAEQDRDLRLPPFDRLARLAGALAAAGGALALLAAVLPVLEMPPGVTDPSTYPSRLLLPAGVVLVGSGLAVLLPAVRSQVRPVLTVVWVVVPFAAAAMFDSVLTAVQAIGASAGPGMWTAGAAVLLSGASGVTAALAGGVERDDVDLTEVSMRGRVLVPALLGVLLAGGAYAVPVVSSAEYAPPAVFGEFSTTSWGLLIALFGVVGAAVLAPMCRPVRAGALLAGAAAVAAVRALEYPLTEGRVADSAPGLGLWFAIACVVVLASSAAGAASRED</sequence>
<feature type="transmembrane region" description="Helical" evidence="1">
    <location>
        <begin position="488"/>
        <end position="508"/>
    </location>
</feature>
<dbReference type="RefSeq" id="WP_193928518.1">
    <property type="nucleotide sequence ID" value="NZ_JADEYC010000018.1"/>
</dbReference>